<reference evidence="2" key="1">
    <citation type="journal article" date="2014" name="Int. J. Syst. Evol. Microbiol.">
        <title>Complete genome sequence of Corynebacterium casei LMG S-19264T (=DSM 44701T), isolated from a smear-ripened cheese.</title>
        <authorList>
            <consortium name="US DOE Joint Genome Institute (JGI-PGF)"/>
            <person name="Walter F."/>
            <person name="Albersmeier A."/>
            <person name="Kalinowski J."/>
            <person name="Ruckert C."/>
        </authorList>
    </citation>
    <scope>NUCLEOTIDE SEQUENCE</scope>
    <source>
        <strain evidence="2">JCM 4988</strain>
    </source>
</reference>
<dbReference type="InterPro" id="IPR016181">
    <property type="entry name" value="Acyl_CoA_acyltransferase"/>
</dbReference>
<evidence type="ECO:0000313" key="2">
    <source>
        <dbReference type="EMBL" id="GGZ22585.1"/>
    </source>
</evidence>
<name>A0A918UMK7_9ACTN</name>
<protein>
    <submittedName>
        <fullName evidence="2">N-acetyltransferase</fullName>
    </submittedName>
</protein>
<organism evidence="2 3">
    <name type="scientific">Streptomyces inusitatus</name>
    <dbReference type="NCBI Taxonomy" id="68221"/>
    <lineage>
        <taxon>Bacteria</taxon>
        <taxon>Bacillati</taxon>
        <taxon>Actinomycetota</taxon>
        <taxon>Actinomycetes</taxon>
        <taxon>Kitasatosporales</taxon>
        <taxon>Streptomycetaceae</taxon>
        <taxon>Streptomyces</taxon>
    </lineage>
</organism>
<dbReference type="AlphaFoldDB" id="A0A918UMK7"/>
<evidence type="ECO:0000259" key="1">
    <source>
        <dbReference type="PROSITE" id="PS51186"/>
    </source>
</evidence>
<gene>
    <name evidence="2" type="ORF">GCM10010387_14740</name>
</gene>
<dbReference type="RefSeq" id="WP_190122029.1">
    <property type="nucleotide sequence ID" value="NZ_BMWG01000002.1"/>
</dbReference>
<dbReference type="InterPro" id="IPR000182">
    <property type="entry name" value="GNAT_dom"/>
</dbReference>
<accession>A0A918UMK7</accession>
<sequence length="154" mass="16680">MSHARLAKPEDAEELIRLRQVMLDSYWGKGGDTDWQPLALPALRARIAERPDELGAYVVDRPGGGLAACAVGSVGYRIGGPGNPHGLGGYLFSVATDPDMRRRGHSRACVEGLLGWFRERGVSQVNLRASPEAEPLYASLGFVRTPDPAMRLVL</sequence>
<keyword evidence="3" id="KW-1185">Reference proteome</keyword>
<dbReference type="SUPFAM" id="SSF55729">
    <property type="entry name" value="Acyl-CoA N-acyltransferases (Nat)"/>
    <property type="match status" value="1"/>
</dbReference>
<dbReference type="Gene3D" id="3.40.630.30">
    <property type="match status" value="1"/>
</dbReference>
<dbReference type="Pfam" id="PF00583">
    <property type="entry name" value="Acetyltransf_1"/>
    <property type="match status" value="1"/>
</dbReference>
<evidence type="ECO:0000313" key="3">
    <source>
        <dbReference type="Proteomes" id="UP000630936"/>
    </source>
</evidence>
<dbReference type="Proteomes" id="UP000630936">
    <property type="component" value="Unassembled WGS sequence"/>
</dbReference>
<dbReference type="EMBL" id="BMWG01000002">
    <property type="protein sequence ID" value="GGZ22585.1"/>
    <property type="molecule type" value="Genomic_DNA"/>
</dbReference>
<dbReference type="CDD" id="cd04301">
    <property type="entry name" value="NAT_SF"/>
    <property type="match status" value="1"/>
</dbReference>
<dbReference type="GO" id="GO:0016747">
    <property type="term" value="F:acyltransferase activity, transferring groups other than amino-acyl groups"/>
    <property type="evidence" value="ECO:0007669"/>
    <property type="project" value="InterPro"/>
</dbReference>
<comment type="caution">
    <text evidence="2">The sequence shown here is derived from an EMBL/GenBank/DDBJ whole genome shotgun (WGS) entry which is preliminary data.</text>
</comment>
<proteinExistence type="predicted"/>
<feature type="domain" description="N-acetyltransferase" evidence="1">
    <location>
        <begin position="2"/>
        <end position="154"/>
    </location>
</feature>
<dbReference type="PROSITE" id="PS51186">
    <property type="entry name" value="GNAT"/>
    <property type="match status" value="1"/>
</dbReference>
<reference evidence="2" key="2">
    <citation type="submission" date="2020-09" db="EMBL/GenBank/DDBJ databases">
        <authorList>
            <person name="Sun Q."/>
            <person name="Ohkuma M."/>
        </authorList>
    </citation>
    <scope>NUCLEOTIDE SEQUENCE</scope>
    <source>
        <strain evidence="2">JCM 4988</strain>
    </source>
</reference>